<dbReference type="EMBL" id="DRTV01000145">
    <property type="protein sequence ID" value="HHF58185.1"/>
    <property type="molecule type" value="Genomic_DNA"/>
</dbReference>
<dbReference type="SUPFAM" id="SSF143243">
    <property type="entry name" value="Nqo5-like"/>
    <property type="match status" value="1"/>
</dbReference>
<feature type="domain" description="NADH:ubiquinone oxidoreductase 30kDa subunit" evidence="2">
    <location>
        <begin position="29"/>
        <end position="147"/>
    </location>
</feature>
<accession>A0A7C5I4L2</accession>
<dbReference type="InterPro" id="IPR037232">
    <property type="entry name" value="NADH_quin_OxRdtase_su_C/D-like"/>
</dbReference>
<dbReference type="AlphaFoldDB" id="A0A7C5I4L2"/>
<comment type="similarity">
    <text evidence="1">Belongs to the complex I 30 kDa subunit family.</text>
</comment>
<organism evidence="3">
    <name type="scientific">candidate division WOR-3 bacterium</name>
    <dbReference type="NCBI Taxonomy" id="2052148"/>
    <lineage>
        <taxon>Bacteria</taxon>
        <taxon>Bacteria division WOR-3</taxon>
    </lineage>
</organism>
<dbReference type="Gene3D" id="3.30.460.80">
    <property type="entry name" value="NADH:ubiquinone oxidoreductase, 30kDa subunit"/>
    <property type="match status" value="1"/>
</dbReference>
<dbReference type="InterPro" id="IPR001268">
    <property type="entry name" value="NADH_UbQ_OxRdtase_30kDa_su"/>
</dbReference>
<dbReference type="PANTHER" id="PTHR10884">
    <property type="entry name" value="NADH DEHYDROGENASE UBIQUINONE IRON-SULFUR PROTEIN 3"/>
    <property type="match status" value="1"/>
</dbReference>
<evidence type="ECO:0000256" key="1">
    <source>
        <dbReference type="ARBA" id="ARBA00007569"/>
    </source>
</evidence>
<sequence>MEENELLEKILANFTVDARVQRKRRVWLSVDKDNLLGICNFVKQLGFDHLSAISVTDWLNEGKFELTYHVWSYTHKILLTIKTKIPRDTPLIPSVFPIWGESAQIHEREMHEMFGVKFGGNPDLSPLFLEDWEGPPPFRKDFDTRKYVCEKYYREEDERERVYFLSKM</sequence>
<comment type="caution">
    <text evidence="3">The sequence shown here is derived from an EMBL/GenBank/DDBJ whole genome shotgun (WGS) entry which is preliminary data.</text>
</comment>
<name>A0A7C5I4L2_UNCW3</name>
<proteinExistence type="inferred from homology"/>
<evidence type="ECO:0000313" key="3">
    <source>
        <dbReference type="EMBL" id="HHF58185.1"/>
    </source>
</evidence>
<dbReference type="PANTHER" id="PTHR10884:SF14">
    <property type="entry name" value="NADH DEHYDROGENASE [UBIQUINONE] IRON-SULFUR PROTEIN 3, MITOCHONDRIAL"/>
    <property type="match status" value="1"/>
</dbReference>
<evidence type="ECO:0000259" key="2">
    <source>
        <dbReference type="Pfam" id="PF00329"/>
    </source>
</evidence>
<dbReference type="Proteomes" id="UP000886014">
    <property type="component" value="Unassembled WGS sequence"/>
</dbReference>
<gene>
    <name evidence="3" type="ORF">ENL41_02030</name>
</gene>
<reference evidence="3" key="1">
    <citation type="journal article" date="2020" name="mSystems">
        <title>Genome- and Community-Level Interaction Insights into Carbon Utilization and Element Cycling Functions of Hydrothermarchaeota in Hydrothermal Sediment.</title>
        <authorList>
            <person name="Zhou Z."/>
            <person name="Liu Y."/>
            <person name="Xu W."/>
            <person name="Pan J."/>
            <person name="Luo Z.H."/>
            <person name="Li M."/>
        </authorList>
    </citation>
    <scope>NUCLEOTIDE SEQUENCE [LARGE SCALE GENOMIC DNA]</scope>
    <source>
        <strain evidence="3">HyVt-94</strain>
    </source>
</reference>
<dbReference type="Pfam" id="PF00329">
    <property type="entry name" value="Complex1_30kDa"/>
    <property type="match status" value="1"/>
</dbReference>
<protein>
    <submittedName>
        <fullName evidence="3">NADH-quinone oxidoreductase subunit C</fullName>
    </submittedName>
</protein>
<dbReference type="GO" id="GO:0008137">
    <property type="term" value="F:NADH dehydrogenase (ubiquinone) activity"/>
    <property type="evidence" value="ECO:0007669"/>
    <property type="project" value="InterPro"/>
</dbReference>